<accession>A0ABT7ZWT4</accession>
<sequence>MRAFHLFTLLVLFGCFTSTAQAQQDLLFRVIDKASQQAVPYATIQFANNKQGTVSNVLGDF</sequence>
<dbReference type="PROSITE" id="PS51257">
    <property type="entry name" value="PROKAR_LIPOPROTEIN"/>
    <property type="match status" value="1"/>
</dbReference>
<gene>
    <name evidence="2" type="ORF">QMA06_12120</name>
</gene>
<dbReference type="RefSeq" id="WP_290207129.1">
    <property type="nucleotide sequence ID" value="NZ_JASDDK010000004.1"/>
</dbReference>
<keyword evidence="3" id="KW-1185">Reference proteome</keyword>
<dbReference type="Proteomes" id="UP001231197">
    <property type="component" value="Unassembled WGS sequence"/>
</dbReference>
<name>A0ABT7ZWT4_9FLAO</name>
<proteinExistence type="predicted"/>
<evidence type="ECO:0000313" key="3">
    <source>
        <dbReference type="Proteomes" id="UP001231197"/>
    </source>
</evidence>
<comment type="caution">
    <text evidence="2">The sequence shown here is derived from an EMBL/GenBank/DDBJ whole genome shotgun (WGS) entry which is preliminary data.</text>
</comment>
<dbReference type="EMBL" id="JASDDK010000004">
    <property type="protein sequence ID" value="MDN3493470.1"/>
    <property type="molecule type" value="Genomic_DNA"/>
</dbReference>
<feature type="signal peptide" evidence="1">
    <location>
        <begin position="1"/>
        <end position="22"/>
    </location>
</feature>
<keyword evidence="1" id="KW-0732">Signal</keyword>
<evidence type="ECO:0000313" key="2">
    <source>
        <dbReference type="EMBL" id="MDN3493470.1"/>
    </source>
</evidence>
<evidence type="ECO:0000256" key="1">
    <source>
        <dbReference type="SAM" id="SignalP"/>
    </source>
</evidence>
<protein>
    <recommendedName>
        <fullName evidence="4">Carboxypeptidase regulatory-like domain-containing protein</fullName>
    </recommendedName>
</protein>
<feature type="chain" id="PRO_5046902824" description="Carboxypeptidase regulatory-like domain-containing protein" evidence="1">
    <location>
        <begin position="23"/>
        <end position="61"/>
    </location>
</feature>
<organism evidence="2 3">
    <name type="scientific">Winogradskyella bathintestinalis</name>
    <dbReference type="NCBI Taxonomy" id="3035208"/>
    <lineage>
        <taxon>Bacteria</taxon>
        <taxon>Pseudomonadati</taxon>
        <taxon>Bacteroidota</taxon>
        <taxon>Flavobacteriia</taxon>
        <taxon>Flavobacteriales</taxon>
        <taxon>Flavobacteriaceae</taxon>
        <taxon>Winogradskyella</taxon>
    </lineage>
</organism>
<evidence type="ECO:0008006" key="4">
    <source>
        <dbReference type="Google" id="ProtNLM"/>
    </source>
</evidence>
<reference evidence="2 3" key="1">
    <citation type="journal article" date="2023" name="Int. J. Syst. Evol. Microbiol.">
        <title>Winogradskyella bathintestinalis sp. nov., isolated from the intestine of the deep-sea loosejaw dragonfish, Malacosteus niger.</title>
        <authorList>
            <person name="Uniacke-Lowe S."/>
            <person name="Johnson C.N."/>
            <person name="Stanton C."/>
            <person name="Hill C."/>
            <person name="Ross P."/>
        </authorList>
    </citation>
    <scope>NUCLEOTIDE SEQUENCE [LARGE SCALE GENOMIC DNA]</scope>
    <source>
        <strain evidence="2 3">APC 3343</strain>
    </source>
</reference>